<proteinExistence type="predicted"/>
<dbReference type="EMBL" id="ON529861">
    <property type="protein sequence ID" value="USN16350.1"/>
    <property type="molecule type" value="Genomic_DNA"/>
</dbReference>
<organism evidence="1 2">
    <name type="scientific">Luteibacter phage vB_LflM-Pluto</name>
    <dbReference type="NCBI Taxonomy" id="2948611"/>
    <lineage>
        <taxon>Viruses</taxon>
        <taxon>Duplodnaviria</taxon>
        <taxon>Heunggongvirae</taxon>
        <taxon>Uroviricota</taxon>
        <taxon>Caudoviricetes</taxon>
        <taxon>Lindbergviridae</taxon>
        <taxon>Plutovirus</taxon>
        <taxon>Plutovirus pluto</taxon>
    </lineage>
</organism>
<gene>
    <name evidence="1" type="ORF">PLUTO_00340</name>
</gene>
<evidence type="ECO:0000313" key="2">
    <source>
        <dbReference type="Proteomes" id="UP001056883"/>
    </source>
</evidence>
<keyword evidence="2" id="KW-1185">Reference proteome</keyword>
<protein>
    <submittedName>
        <fullName evidence="1">Uncharacterized protein</fullName>
    </submittedName>
</protein>
<dbReference type="Proteomes" id="UP001056883">
    <property type="component" value="Segment"/>
</dbReference>
<name>A0A9E7MTQ1_9CAUD</name>
<reference evidence="1" key="1">
    <citation type="submission" date="2022-05" db="EMBL/GenBank/DDBJ databases">
        <authorList>
            <person name="Friedrich I."/>
            <person name="Poehlein A."/>
            <person name="Schneider D."/>
            <person name="Hertel R."/>
            <person name="Daniel R."/>
        </authorList>
    </citation>
    <scope>NUCLEOTIDE SEQUENCE</scope>
</reference>
<evidence type="ECO:0000313" key="1">
    <source>
        <dbReference type="EMBL" id="USN16350.1"/>
    </source>
</evidence>
<accession>A0A9E7MTQ1</accession>
<sequence length="67" mass="7501">MSMYQMMKSEGKVKGARVAGRIWNGEEFVQVTGTVVKLRTNCDIDMTIDGRGDQVFKMPGTLFNVVK</sequence>